<proteinExistence type="predicted"/>
<dbReference type="EMBL" id="GGFK01015666">
    <property type="protein sequence ID" value="MBW48987.1"/>
    <property type="molecule type" value="Transcribed_RNA"/>
</dbReference>
<feature type="chain" id="PRO_5014675979" evidence="1">
    <location>
        <begin position="17"/>
        <end position="68"/>
    </location>
</feature>
<evidence type="ECO:0000256" key="1">
    <source>
        <dbReference type="SAM" id="SignalP"/>
    </source>
</evidence>
<sequence length="68" mass="7579">MPRWIRIRLLVVFCSAISYLCLSPEEDAPGSGKKHTAPHKMSDTCFCFEKKIKTKKQNGSSSGFSEGI</sequence>
<name>A0A2M4B7J1_9DIPT</name>
<keyword evidence="1" id="KW-0732">Signal</keyword>
<dbReference type="AlphaFoldDB" id="A0A2M4B7J1"/>
<evidence type="ECO:0000313" key="2">
    <source>
        <dbReference type="EMBL" id="MBW48987.1"/>
    </source>
</evidence>
<feature type="signal peptide" evidence="1">
    <location>
        <begin position="1"/>
        <end position="16"/>
    </location>
</feature>
<organism evidence="2">
    <name type="scientific">Anopheles triannulatus</name>
    <dbReference type="NCBI Taxonomy" id="58253"/>
    <lineage>
        <taxon>Eukaryota</taxon>
        <taxon>Metazoa</taxon>
        <taxon>Ecdysozoa</taxon>
        <taxon>Arthropoda</taxon>
        <taxon>Hexapoda</taxon>
        <taxon>Insecta</taxon>
        <taxon>Pterygota</taxon>
        <taxon>Neoptera</taxon>
        <taxon>Endopterygota</taxon>
        <taxon>Diptera</taxon>
        <taxon>Nematocera</taxon>
        <taxon>Culicoidea</taxon>
        <taxon>Culicidae</taxon>
        <taxon>Anophelinae</taxon>
        <taxon>Anopheles</taxon>
    </lineage>
</organism>
<protein>
    <submittedName>
        <fullName evidence="2">Putative secreted protein</fullName>
    </submittedName>
</protein>
<reference evidence="2" key="1">
    <citation type="submission" date="2018-01" db="EMBL/GenBank/DDBJ databases">
        <title>An insight into the sialome of Amazonian anophelines.</title>
        <authorList>
            <person name="Ribeiro J.M."/>
            <person name="Scarpassa V."/>
            <person name="Calvo E."/>
        </authorList>
    </citation>
    <scope>NUCLEOTIDE SEQUENCE</scope>
    <source>
        <tissue evidence="2">Salivary glands</tissue>
    </source>
</reference>
<accession>A0A2M4B7J1</accession>